<keyword evidence="2" id="KW-1185">Reference proteome</keyword>
<evidence type="ECO:0000313" key="1">
    <source>
        <dbReference type="EMBL" id="KAF7193564.1"/>
    </source>
</evidence>
<dbReference type="AlphaFoldDB" id="A0A8H6RM55"/>
<proteinExistence type="predicted"/>
<gene>
    <name evidence="1" type="ORF">HII31_05139</name>
</gene>
<accession>A0A8H6RM55</accession>
<evidence type="ECO:0000313" key="2">
    <source>
        <dbReference type="Proteomes" id="UP000660729"/>
    </source>
</evidence>
<name>A0A8H6RM55_9PEZI</name>
<dbReference type="EMBL" id="JABCIY010000080">
    <property type="protein sequence ID" value="KAF7193564.1"/>
    <property type="molecule type" value="Genomic_DNA"/>
</dbReference>
<sequence length="118" mass="13449">MGLETDNEAPENERVKHRIAFVDGQDPTKASLPNWTNLLKFMKHMYDGDIPSLSLGPVEAYEQVKGHSTLAKRSRNVTKAAMGDLVKRTRKALSWEQVRELLEGQRAMLAVTDERWLE</sequence>
<reference evidence="1" key="1">
    <citation type="submission" date="2020-04" db="EMBL/GenBank/DDBJ databases">
        <title>Draft genome resource of the tomato pathogen Pseudocercospora fuligena.</title>
        <authorList>
            <person name="Zaccaron A."/>
        </authorList>
    </citation>
    <scope>NUCLEOTIDE SEQUENCE</scope>
    <source>
        <strain evidence="1">PF001</strain>
    </source>
</reference>
<organism evidence="1 2">
    <name type="scientific">Pseudocercospora fuligena</name>
    <dbReference type="NCBI Taxonomy" id="685502"/>
    <lineage>
        <taxon>Eukaryota</taxon>
        <taxon>Fungi</taxon>
        <taxon>Dikarya</taxon>
        <taxon>Ascomycota</taxon>
        <taxon>Pezizomycotina</taxon>
        <taxon>Dothideomycetes</taxon>
        <taxon>Dothideomycetidae</taxon>
        <taxon>Mycosphaerellales</taxon>
        <taxon>Mycosphaerellaceae</taxon>
        <taxon>Pseudocercospora</taxon>
    </lineage>
</organism>
<protein>
    <submittedName>
        <fullName evidence="1">Uncharacterized protein</fullName>
    </submittedName>
</protein>
<comment type="caution">
    <text evidence="1">The sequence shown here is derived from an EMBL/GenBank/DDBJ whole genome shotgun (WGS) entry which is preliminary data.</text>
</comment>
<dbReference type="Proteomes" id="UP000660729">
    <property type="component" value="Unassembled WGS sequence"/>
</dbReference>